<accession>A0A1G2PUA6</accession>
<dbReference type="Proteomes" id="UP000176951">
    <property type="component" value="Unassembled WGS sequence"/>
</dbReference>
<reference evidence="2 3" key="1">
    <citation type="journal article" date="2016" name="Nat. Commun.">
        <title>Thousands of microbial genomes shed light on interconnected biogeochemical processes in an aquifer system.</title>
        <authorList>
            <person name="Anantharaman K."/>
            <person name="Brown C.T."/>
            <person name="Hug L.A."/>
            <person name="Sharon I."/>
            <person name="Castelle C.J."/>
            <person name="Probst A.J."/>
            <person name="Thomas B.C."/>
            <person name="Singh A."/>
            <person name="Wilkins M.J."/>
            <person name="Karaoz U."/>
            <person name="Brodie E.L."/>
            <person name="Williams K.H."/>
            <person name="Hubbard S.S."/>
            <person name="Banfield J.F."/>
        </authorList>
    </citation>
    <scope>NUCLEOTIDE SEQUENCE [LARGE SCALE GENOMIC DNA]</scope>
</reference>
<keyword evidence="1" id="KW-0812">Transmembrane</keyword>
<proteinExistence type="predicted"/>
<feature type="transmembrane region" description="Helical" evidence="1">
    <location>
        <begin position="82"/>
        <end position="102"/>
    </location>
</feature>
<feature type="transmembrane region" description="Helical" evidence="1">
    <location>
        <begin position="12"/>
        <end position="33"/>
    </location>
</feature>
<keyword evidence="1" id="KW-0472">Membrane</keyword>
<protein>
    <submittedName>
        <fullName evidence="2">Uncharacterized protein</fullName>
    </submittedName>
</protein>
<feature type="transmembrane region" description="Helical" evidence="1">
    <location>
        <begin position="199"/>
        <end position="221"/>
    </location>
</feature>
<name>A0A1G2PUA6_9BACT</name>
<organism evidence="2 3">
    <name type="scientific">Candidatus Terrybacteria bacterium RIFCSPLOWO2_01_FULL_40_23</name>
    <dbReference type="NCBI Taxonomy" id="1802366"/>
    <lineage>
        <taxon>Bacteria</taxon>
        <taxon>Candidatus Terryibacteriota</taxon>
    </lineage>
</organism>
<evidence type="ECO:0000313" key="3">
    <source>
        <dbReference type="Proteomes" id="UP000176951"/>
    </source>
</evidence>
<keyword evidence="1" id="KW-1133">Transmembrane helix</keyword>
<sequence length="260" mass="28364">MNMNINKTKTSFALMGGIILIALVVIALGFLSLNSSGGGILSIGNGDSVSSGYGGGTTLQSPPTMVSNSYRYYDTWDFIRDIVSSVGFWIFLIIVAALFFYWRNHIKKDNGVQIGIGIHIPPFTTLFSALLTLTLVILFARIWVDLEDLVSGSARAANPAEQLATLFAHMLFVLSLMVSSFLVYYVLHKTKNIYSVIVLPYLITSTVFSAGLLIETAIFALTKLGNGGVYIVLIFVVVVFTGLLALSQRWSKSDEKQINA</sequence>
<evidence type="ECO:0000313" key="2">
    <source>
        <dbReference type="EMBL" id="OHA51172.1"/>
    </source>
</evidence>
<evidence type="ECO:0000256" key="1">
    <source>
        <dbReference type="SAM" id="Phobius"/>
    </source>
</evidence>
<comment type="caution">
    <text evidence="2">The sequence shown here is derived from an EMBL/GenBank/DDBJ whole genome shotgun (WGS) entry which is preliminary data.</text>
</comment>
<dbReference type="AlphaFoldDB" id="A0A1G2PUA6"/>
<dbReference type="EMBL" id="MHSW01000025">
    <property type="protein sequence ID" value="OHA51172.1"/>
    <property type="molecule type" value="Genomic_DNA"/>
</dbReference>
<feature type="transmembrane region" description="Helical" evidence="1">
    <location>
        <begin position="164"/>
        <end position="187"/>
    </location>
</feature>
<feature type="transmembrane region" description="Helical" evidence="1">
    <location>
        <begin position="123"/>
        <end position="144"/>
    </location>
</feature>
<gene>
    <name evidence="2" type="ORF">A3A97_02775</name>
</gene>
<feature type="transmembrane region" description="Helical" evidence="1">
    <location>
        <begin position="227"/>
        <end position="246"/>
    </location>
</feature>